<keyword evidence="3" id="KW-1185">Reference proteome</keyword>
<evidence type="ECO:0000256" key="1">
    <source>
        <dbReference type="SAM" id="Coils"/>
    </source>
</evidence>
<organism evidence="2 3">
    <name type="scientific">Triparma retinervis</name>
    <dbReference type="NCBI Taxonomy" id="2557542"/>
    <lineage>
        <taxon>Eukaryota</taxon>
        <taxon>Sar</taxon>
        <taxon>Stramenopiles</taxon>
        <taxon>Ochrophyta</taxon>
        <taxon>Bolidophyceae</taxon>
        <taxon>Parmales</taxon>
        <taxon>Triparmaceae</taxon>
        <taxon>Triparma</taxon>
    </lineage>
</organism>
<protein>
    <submittedName>
        <fullName evidence="2">Uncharacterized protein</fullName>
    </submittedName>
</protein>
<keyword evidence="1" id="KW-0175">Coiled coil</keyword>
<gene>
    <name evidence="2" type="ORF">TrRE_jg2488</name>
</gene>
<comment type="caution">
    <text evidence="2">The sequence shown here is derived from an EMBL/GenBank/DDBJ whole genome shotgun (WGS) entry which is preliminary data.</text>
</comment>
<sequence>MDMGFSAVACSQMGMTLHAYSAPLRFMGCYFDYIMCAGMAGVVSLGVERLRREEGKVMGYGMEEVGRYLRTWREELEGTPEERVRGAHGNGVDRRGMRELEVRLRGVILKEQLEGTKSSGGIGMGKKECWKERYGVTWEVSVTNLETVRTLFRNMDTEVGSDRQVLRDKITKVSRVINRLHEDICRAKLEMMGKVEAVDRLQLEKFELQRAVEGMVKNAGLGGGKNKALLDSLASVQRKAGGIESRLSACVTSRDSVVFKVKELTMEYEENVEVKDGFCKALQAVCERYERKREEVVGKIARTESNGSDGGRGKGSWGM</sequence>
<evidence type="ECO:0000313" key="3">
    <source>
        <dbReference type="Proteomes" id="UP001165082"/>
    </source>
</evidence>
<evidence type="ECO:0000313" key="2">
    <source>
        <dbReference type="EMBL" id="GMI32161.1"/>
    </source>
</evidence>
<feature type="coiled-coil region" evidence="1">
    <location>
        <begin position="279"/>
        <end position="306"/>
    </location>
</feature>
<dbReference type="AlphaFoldDB" id="A0A9W7G4T0"/>
<name>A0A9W7G4T0_9STRA</name>
<reference evidence="2" key="1">
    <citation type="submission" date="2022-07" db="EMBL/GenBank/DDBJ databases">
        <title>Genome analysis of Parmales, a sister group of diatoms, reveals the evolutionary specialization of diatoms from phago-mixotrophs to photoautotrophs.</title>
        <authorList>
            <person name="Ban H."/>
            <person name="Sato S."/>
            <person name="Yoshikawa S."/>
            <person name="Kazumasa Y."/>
            <person name="Nakamura Y."/>
            <person name="Ichinomiya M."/>
            <person name="Saitoh K."/>
            <person name="Sato N."/>
            <person name="Blanc-Mathieu R."/>
            <person name="Endo H."/>
            <person name="Kuwata A."/>
            <person name="Ogata H."/>
        </authorList>
    </citation>
    <scope>NUCLEOTIDE SEQUENCE</scope>
</reference>
<dbReference type="Proteomes" id="UP001165082">
    <property type="component" value="Unassembled WGS sequence"/>
</dbReference>
<dbReference type="OrthoDB" id="10365813at2759"/>
<accession>A0A9W7G4T0</accession>
<proteinExistence type="predicted"/>
<dbReference type="EMBL" id="BRXZ01007693">
    <property type="protein sequence ID" value="GMI32161.1"/>
    <property type="molecule type" value="Genomic_DNA"/>
</dbReference>